<gene>
    <name evidence="5" type="ORF">GBK04_02275</name>
</gene>
<keyword evidence="2" id="KW-0349">Heme</keyword>
<keyword evidence="2" id="KW-0479">Metal-binding</keyword>
<dbReference type="InterPro" id="IPR004329">
    <property type="entry name" value="CcmE"/>
</dbReference>
<keyword evidence="6" id="KW-1185">Reference proteome</keyword>
<evidence type="ECO:0000313" key="5">
    <source>
        <dbReference type="EMBL" id="MPR32202.1"/>
    </source>
</evidence>
<evidence type="ECO:0000256" key="2">
    <source>
        <dbReference type="ARBA" id="ARBA00022617"/>
    </source>
</evidence>
<proteinExistence type="predicted"/>
<dbReference type="GO" id="GO:0017004">
    <property type="term" value="P:cytochrome complex assembly"/>
    <property type="evidence" value="ECO:0007669"/>
    <property type="project" value="UniProtKB-KW"/>
</dbReference>
<dbReference type="InterPro" id="IPR012340">
    <property type="entry name" value="NA-bd_OB-fold"/>
</dbReference>
<dbReference type="GO" id="GO:0017003">
    <property type="term" value="P:protein-heme linkage"/>
    <property type="evidence" value="ECO:0007669"/>
    <property type="project" value="InterPro"/>
</dbReference>
<dbReference type="GO" id="GO:0005886">
    <property type="term" value="C:plasma membrane"/>
    <property type="evidence" value="ECO:0007669"/>
    <property type="project" value="InterPro"/>
</dbReference>
<dbReference type="Proteomes" id="UP000479293">
    <property type="component" value="Unassembled WGS sequence"/>
</dbReference>
<comment type="caution">
    <text evidence="5">The sequence shown here is derived from an EMBL/GenBank/DDBJ whole genome shotgun (WGS) entry which is preliminary data.</text>
</comment>
<organism evidence="5 6">
    <name type="scientific">Salmonirosea aquatica</name>
    <dbReference type="NCBI Taxonomy" id="2654236"/>
    <lineage>
        <taxon>Bacteria</taxon>
        <taxon>Pseudomonadati</taxon>
        <taxon>Bacteroidota</taxon>
        <taxon>Cytophagia</taxon>
        <taxon>Cytophagales</taxon>
        <taxon>Spirosomataceae</taxon>
        <taxon>Salmonirosea</taxon>
    </lineage>
</organism>
<keyword evidence="3" id="KW-0201">Cytochrome c-type biogenesis</keyword>
<dbReference type="Pfam" id="PF03100">
    <property type="entry name" value="CcmE"/>
    <property type="match status" value="1"/>
</dbReference>
<evidence type="ECO:0000256" key="1">
    <source>
        <dbReference type="ARBA" id="ARBA00004370"/>
    </source>
</evidence>
<reference evidence="5 6" key="1">
    <citation type="submission" date="2019-10" db="EMBL/GenBank/DDBJ databases">
        <title>Draft Genome Sequence of Cytophagaceae sp. SJW1-29.</title>
        <authorList>
            <person name="Choi A."/>
        </authorList>
    </citation>
    <scope>NUCLEOTIDE SEQUENCE [LARGE SCALE GENOMIC DNA]</scope>
    <source>
        <strain evidence="5 6">SJW1-29</strain>
    </source>
</reference>
<dbReference type="EMBL" id="WHLY01000002">
    <property type="protein sequence ID" value="MPR32202.1"/>
    <property type="molecule type" value="Genomic_DNA"/>
</dbReference>
<dbReference type="SUPFAM" id="SSF82093">
    <property type="entry name" value="Heme chaperone CcmE"/>
    <property type="match status" value="1"/>
</dbReference>
<dbReference type="GO" id="GO:0020037">
    <property type="term" value="F:heme binding"/>
    <property type="evidence" value="ECO:0007669"/>
    <property type="project" value="InterPro"/>
</dbReference>
<dbReference type="InterPro" id="IPR036127">
    <property type="entry name" value="CcmE-like_sf"/>
</dbReference>
<sequence>MKKIHIFGIGVIAIAIAIIVSTAGDASTYVNFSQAEELALNGNNGSIHVVGKLKKDAAGQIQEMAYKPELDPNYFEFTLLDNNQREQKVVYRSPKPQDFDKSEQVVVIGRMEKDHFEAEKILLKCPSKYNNEKLETTEYQAAQL</sequence>
<name>A0A7C9B7Y2_9BACT</name>
<comment type="subcellular location">
    <subcellularLocation>
        <location evidence="1">Membrane</location>
    </subcellularLocation>
</comment>
<protein>
    <submittedName>
        <fullName evidence="5">Cytochrome c maturation protein CcmE</fullName>
    </submittedName>
</protein>
<evidence type="ECO:0000256" key="3">
    <source>
        <dbReference type="ARBA" id="ARBA00022748"/>
    </source>
</evidence>
<keyword evidence="2" id="KW-0408">Iron</keyword>
<dbReference type="Gene3D" id="2.40.50.140">
    <property type="entry name" value="Nucleic acid-binding proteins"/>
    <property type="match status" value="1"/>
</dbReference>
<keyword evidence="4" id="KW-0472">Membrane</keyword>
<accession>A0A7C9B7Y2</accession>
<evidence type="ECO:0000256" key="4">
    <source>
        <dbReference type="ARBA" id="ARBA00023136"/>
    </source>
</evidence>
<evidence type="ECO:0000313" key="6">
    <source>
        <dbReference type="Proteomes" id="UP000479293"/>
    </source>
</evidence>
<dbReference type="RefSeq" id="WP_152756486.1">
    <property type="nucleotide sequence ID" value="NZ_WHLY01000002.1"/>
</dbReference>
<dbReference type="AlphaFoldDB" id="A0A7C9B7Y2"/>